<dbReference type="InterPro" id="IPR031493">
    <property type="entry name" value="Zinc_ribbon_15"/>
</dbReference>
<gene>
    <name evidence="2" type="ORF">ACFOLH_13390</name>
</gene>
<sequence>MFFFFGVGSRQQDLGPGQTRTCPRCSNTTVWRRLRQSTQLTVFFVPVARWGRQELETCGVCGESVAV</sequence>
<evidence type="ECO:0000259" key="1">
    <source>
        <dbReference type="Pfam" id="PF17032"/>
    </source>
</evidence>
<name>A0ABV7WK33_9MICO</name>
<reference evidence="3" key="1">
    <citation type="journal article" date="2019" name="Int. J. Syst. Evol. Microbiol.">
        <title>The Global Catalogue of Microorganisms (GCM) 10K type strain sequencing project: providing services to taxonomists for standard genome sequencing and annotation.</title>
        <authorList>
            <consortium name="The Broad Institute Genomics Platform"/>
            <consortium name="The Broad Institute Genome Sequencing Center for Infectious Disease"/>
            <person name="Wu L."/>
            <person name="Ma J."/>
        </authorList>
    </citation>
    <scope>NUCLEOTIDE SEQUENCE [LARGE SCALE GENOMIC DNA]</scope>
    <source>
        <strain evidence="3">NCAIM B.02333</strain>
    </source>
</reference>
<organism evidence="2 3">
    <name type="scientific">Aquipuribacter hungaricus</name>
    <dbReference type="NCBI Taxonomy" id="545624"/>
    <lineage>
        <taxon>Bacteria</taxon>
        <taxon>Bacillati</taxon>
        <taxon>Actinomycetota</taxon>
        <taxon>Actinomycetes</taxon>
        <taxon>Micrococcales</taxon>
        <taxon>Intrasporangiaceae</taxon>
        <taxon>Aquipuribacter</taxon>
    </lineage>
</organism>
<dbReference type="Proteomes" id="UP001595685">
    <property type="component" value="Unassembled WGS sequence"/>
</dbReference>
<dbReference type="EMBL" id="JBHRWW010000009">
    <property type="protein sequence ID" value="MFC3689337.1"/>
    <property type="molecule type" value="Genomic_DNA"/>
</dbReference>
<keyword evidence="3" id="KW-1185">Reference proteome</keyword>
<accession>A0ABV7WK33</accession>
<evidence type="ECO:0000313" key="2">
    <source>
        <dbReference type="EMBL" id="MFC3689337.1"/>
    </source>
</evidence>
<evidence type="ECO:0000313" key="3">
    <source>
        <dbReference type="Proteomes" id="UP001595685"/>
    </source>
</evidence>
<proteinExistence type="predicted"/>
<comment type="caution">
    <text evidence="2">The sequence shown here is derived from an EMBL/GenBank/DDBJ whole genome shotgun (WGS) entry which is preliminary data.</text>
</comment>
<dbReference type="RefSeq" id="WP_340291471.1">
    <property type="nucleotide sequence ID" value="NZ_JBBEOI010000040.1"/>
</dbReference>
<protein>
    <submittedName>
        <fullName evidence="2">Zinc-ribbon domain-containing protein</fullName>
    </submittedName>
</protein>
<dbReference type="Pfam" id="PF17032">
    <property type="entry name" value="Zn_ribbon_15"/>
    <property type="match status" value="1"/>
</dbReference>
<feature type="domain" description="Zinc-ribbon 15" evidence="1">
    <location>
        <begin position="21"/>
        <end position="65"/>
    </location>
</feature>